<protein>
    <submittedName>
        <fullName evidence="2">Uncharacterized protein</fullName>
    </submittedName>
</protein>
<reference evidence="2 3" key="1">
    <citation type="journal article" date="2018" name="Nat. Genet.">
        <title>Extensive intraspecific gene order and gene structural variations between Mo17 and other maize genomes.</title>
        <authorList>
            <person name="Sun S."/>
            <person name="Zhou Y."/>
            <person name="Chen J."/>
            <person name="Shi J."/>
            <person name="Zhao H."/>
            <person name="Zhao H."/>
            <person name="Song W."/>
            <person name="Zhang M."/>
            <person name="Cui Y."/>
            <person name="Dong X."/>
            <person name="Liu H."/>
            <person name="Ma X."/>
            <person name="Jiao Y."/>
            <person name="Wang B."/>
            <person name="Wei X."/>
            <person name="Stein J.C."/>
            <person name="Glaubitz J.C."/>
            <person name="Lu F."/>
            <person name="Yu G."/>
            <person name="Liang C."/>
            <person name="Fengler K."/>
            <person name="Li B."/>
            <person name="Rafalski A."/>
            <person name="Schnable P.S."/>
            <person name="Ware D.H."/>
            <person name="Buckler E.S."/>
            <person name="Lai J."/>
        </authorList>
    </citation>
    <scope>NUCLEOTIDE SEQUENCE [LARGE SCALE GENOMIC DNA]</scope>
    <source>
        <strain evidence="3">cv. Missouri 17</strain>
        <tissue evidence="2">Seedling</tissue>
    </source>
</reference>
<gene>
    <name evidence="2" type="ORF">Zm00014a_040511</name>
</gene>
<feature type="region of interest" description="Disordered" evidence="1">
    <location>
        <begin position="48"/>
        <end position="87"/>
    </location>
</feature>
<evidence type="ECO:0000256" key="1">
    <source>
        <dbReference type="SAM" id="MobiDB-lite"/>
    </source>
</evidence>
<dbReference type="AlphaFoldDB" id="A0A3L6DGG6"/>
<feature type="compositionally biased region" description="Low complexity" evidence="1">
    <location>
        <begin position="50"/>
        <end position="87"/>
    </location>
</feature>
<evidence type="ECO:0000313" key="2">
    <source>
        <dbReference type="EMBL" id="PWZ06611.1"/>
    </source>
</evidence>
<organism evidence="2 3">
    <name type="scientific">Zea mays</name>
    <name type="common">Maize</name>
    <dbReference type="NCBI Taxonomy" id="4577"/>
    <lineage>
        <taxon>Eukaryota</taxon>
        <taxon>Viridiplantae</taxon>
        <taxon>Streptophyta</taxon>
        <taxon>Embryophyta</taxon>
        <taxon>Tracheophyta</taxon>
        <taxon>Spermatophyta</taxon>
        <taxon>Magnoliopsida</taxon>
        <taxon>Liliopsida</taxon>
        <taxon>Poales</taxon>
        <taxon>Poaceae</taxon>
        <taxon>PACMAD clade</taxon>
        <taxon>Panicoideae</taxon>
        <taxon>Andropogonodae</taxon>
        <taxon>Andropogoneae</taxon>
        <taxon>Tripsacinae</taxon>
        <taxon>Zea</taxon>
    </lineage>
</organism>
<dbReference type="EMBL" id="NCVQ01000010">
    <property type="protein sequence ID" value="PWZ06611.1"/>
    <property type="molecule type" value="Genomic_DNA"/>
</dbReference>
<comment type="caution">
    <text evidence="2">The sequence shown here is derived from an EMBL/GenBank/DDBJ whole genome shotgun (WGS) entry which is preliminary data.</text>
</comment>
<accession>A0A3L6DGG6</accession>
<evidence type="ECO:0000313" key="3">
    <source>
        <dbReference type="Proteomes" id="UP000251960"/>
    </source>
</evidence>
<dbReference type="Proteomes" id="UP000251960">
    <property type="component" value="Chromosome 9"/>
</dbReference>
<name>A0A3L6DGG6_MAIZE</name>
<sequence length="87" mass="9430">MAAGLKRPSFRTRAWRLLRQAVLWVRKGGAAHSLRLLRTLRCQDHDHDTASPAWAARAATGSAAASASTPSARVLRRCSSSAPRPRA</sequence>
<proteinExistence type="predicted"/>